<organism evidence="1 2">
    <name type="scientific">Tanacetum coccineum</name>
    <dbReference type="NCBI Taxonomy" id="301880"/>
    <lineage>
        <taxon>Eukaryota</taxon>
        <taxon>Viridiplantae</taxon>
        <taxon>Streptophyta</taxon>
        <taxon>Embryophyta</taxon>
        <taxon>Tracheophyta</taxon>
        <taxon>Spermatophyta</taxon>
        <taxon>Magnoliopsida</taxon>
        <taxon>eudicotyledons</taxon>
        <taxon>Gunneridae</taxon>
        <taxon>Pentapetalae</taxon>
        <taxon>asterids</taxon>
        <taxon>campanulids</taxon>
        <taxon>Asterales</taxon>
        <taxon>Asteraceae</taxon>
        <taxon>Asteroideae</taxon>
        <taxon>Anthemideae</taxon>
        <taxon>Anthemidinae</taxon>
        <taxon>Tanacetum</taxon>
    </lineage>
</organism>
<dbReference type="EMBL" id="BQNB010019607">
    <property type="protein sequence ID" value="GJT87108.1"/>
    <property type="molecule type" value="Genomic_DNA"/>
</dbReference>
<reference evidence="1" key="2">
    <citation type="submission" date="2022-01" db="EMBL/GenBank/DDBJ databases">
        <authorList>
            <person name="Yamashiro T."/>
            <person name="Shiraishi A."/>
            <person name="Satake H."/>
            <person name="Nakayama K."/>
        </authorList>
    </citation>
    <scope>NUCLEOTIDE SEQUENCE</scope>
</reference>
<evidence type="ECO:0000313" key="2">
    <source>
        <dbReference type="Proteomes" id="UP001151760"/>
    </source>
</evidence>
<proteinExistence type="predicted"/>
<name>A0ABQ5HGU7_9ASTR</name>
<reference evidence="1" key="1">
    <citation type="journal article" date="2022" name="Int. J. Mol. Sci.">
        <title>Draft Genome of Tanacetum Coccineum: Genomic Comparison of Closely Related Tanacetum-Family Plants.</title>
        <authorList>
            <person name="Yamashiro T."/>
            <person name="Shiraishi A."/>
            <person name="Nakayama K."/>
            <person name="Satake H."/>
        </authorList>
    </citation>
    <scope>NUCLEOTIDE SEQUENCE</scope>
</reference>
<accession>A0ABQ5HGU7</accession>
<protein>
    <submittedName>
        <fullName evidence="1">Uncharacterized protein</fullName>
    </submittedName>
</protein>
<keyword evidence="2" id="KW-1185">Reference proteome</keyword>
<gene>
    <name evidence="1" type="ORF">Tco_1068825</name>
</gene>
<sequence>MWFPPPQSQNPNQPLRKTPFAFQRTYPKPQPRELKPSFEARVQEYMASRTERIERFERAIFKQRDEINGRMAEIFGLLKELTSRTTPENVLVREEIRNPTTKNVNAISLCRIKNEKIKENNKVIDKNIIKLEKRSIEEPVRIANNGPLGEERKIIGPPEPQPVSRYLKHKINKELIEGLIENQRFNNSLLGMKLGKMECEDYHSLPKEPMRKVIFDEKKPGSS</sequence>
<dbReference type="Proteomes" id="UP001151760">
    <property type="component" value="Unassembled WGS sequence"/>
</dbReference>
<comment type="caution">
    <text evidence="1">The sequence shown here is derived from an EMBL/GenBank/DDBJ whole genome shotgun (WGS) entry which is preliminary data.</text>
</comment>
<evidence type="ECO:0000313" key="1">
    <source>
        <dbReference type="EMBL" id="GJT87108.1"/>
    </source>
</evidence>